<organism evidence="2 3">
    <name type="scientific">Ruegeria pomeroyi</name>
    <dbReference type="NCBI Taxonomy" id="89184"/>
    <lineage>
        <taxon>Bacteria</taxon>
        <taxon>Pseudomonadati</taxon>
        <taxon>Pseudomonadota</taxon>
        <taxon>Alphaproteobacteria</taxon>
        <taxon>Rhodobacterales</taxon>
        <taxon>Roseobacteraceae</taxon>
        <taxon>Ruegeria</taxon>
    </lineage>
</organism>
<dbReference type="EMBL" id="JAGQAF010000020">
    <property type="protein sequence ID" value="MCE8540069.1"/>
    <property type="molecule type" value="Genomic_DNA"/>
</dbReference>
<evidence type="ECO:0000256" key="1">
    <source>
        <dbReference type="SAM" id="MobiDB-lite"/>
    </source>
</evidence>
<evidence type="ECO:0000313" key="3">
    <source>
        <dbReference type="Proteomes" id="UP000813672"/>
    </source>
</evidence>
<dbReference type="Gene3D" id="3.90.1480.10">
    <property type="entry name" value="Alpha-2,3-sialyltransferase"/>
    <property type="match status" value="1"/>
</dbReference>
<proteinExistence type="predicted"/>
<reference evidence="2" key="1">
    <citation type="journal article" date="2021" name="Environ. Microbiol.">
        <title>Cryptic niche differentiation of novel sediment ecotypes of Rugeria pomeroyi correlates with nitrate respiration.</title>
        <authorList>
            <person name="Lin X."/>
            <person name="McNichol J."/>
            <person name="Chu X."/>
            <person name="Qian Y."/>
            <person name="Luo H."/>
        </authorList>
    </citation>
    <scope>NUCLEOTIDE SEQUENCE</scope>
    <source>
        <strain evidence="2">SZCCDBB064</strain>
    </source>
</reference>
<sequence length="264" mass="29607">MTSDTFVVAGGGLSLTRLIPGQVLVTDRIVRTNNFFFEPMHYLGRRVDLAFMGGDPRVAPFMFETLWRCRADYDLAAWSSHNPAVIRAGQRRFGACYRVMRYRDAAIEAEVAALMARHERKPTTGTYAALMAHGMGARRIILTGIDFYNGGQRYPFEPGRHQRDLMGQDLNRRGIDQRLHAPQLDLDILSALIRRGDTEFLRSGAGTPLDSLMPQAPVRTGQPVIPTPRTPPTDWAPRAGLYPIAWLKLMRRASAMLRGLRGQS</sequence>
<protein>
    <recommendedName>
        <fullName evidence="4">Alpha-2,3-sialyltransferase (CST-I)</fullName>
    </recommendedName>
</protein>
<dbReference type="InterPro" id="IPR036715">
    <property type="entry name" value="A-2_3-sialylTrfase_sf"/>
</dbReference>
<accession>A0A9Q3WQ49</accession>
<feature type="region of interest" description="Disordered" evidence="1">
    <location>
        <begin position="205"/>
        <end position="232"/>
    </location>
</feature>
<dbReference type="Proteomes" id="UP000813672">
    <property type="component" value="Unassembled WGS sequence"/>
</dbReference>
<evidence type="ECO:0000313" key="2">
    <source>
        <dbReference type="EMBL" id="MCE8540069.1"/>
    </source>
</evidence>
<comment type="caution">
    <text evidence="2">The sequence shown here is derived from an EMBL/GenBank/DDBJ whole genome shotgun (WGS) entry which is preliminary data.</text>
</comment>
<dbReference type="AlphaFoldDB" id="A0A9Q3WQ49"/>
<dbReference type="SUPFAM" id="SSF102414">
    <property type="entry name" value="Alpha-2,3/8-sialyltransferase CstII"/>
    <property type="match status" value="1"/>
</dbReference>
<name>A0A9Q3WQ49_9RHOB</name>
<dbReference type="RefSeq" id="WP_234222006.1">
    <property type="nucleotide sequence ID" value="NZ_JAGQAF010000020.1"/>
</dbReference>
<evidence type="ECO:0008006" key="4">
    <source>
        <dbReference type="Google" id="ProtNLM"/>
    </source>
</evidence>
<gene>
    <name evidence="2" type="ORF">KBY27_21615</name>
</gene>